<dbReference type="InterPro" id="IPR039421">
    <property type="entry name" value="Type_1_exporter"/>
</dbReference>
<feature type="transmembrane region" description="Helical" evidence="7">
    <location>
        <begin position="131"/>
        <end position="151"/>
    </location>
</feature>
<dbReference type="Pfam" id="PF00664">
    <property type="entry name" value="ABC_membrane"/>
    <property type="match status" value="1"/>
</dbReference>
<dbReference type="InterPro" id="IPR011527">
    <property type="entry name" value="ABC1_TM_dom"/>
</dbReference>
<keyword evidence="3" id="KW-0547">Nucleotide-binding</keyword>
<dbReference type="Gene3D" id="3.40.50.300">
    <property type="entry name" value="P-loop containing nucleotide triphosphate hydrolases"/>
    <property type="match status" value="1"/>
</dbReference>
<sequence length="572" mass="62839">MIDKNLLKELQPYKYKVVMIILCDVVSALVIAVRCYCLASFIDKMLFSRLSREAAVPQLALLLFLFSLEAAANLVIRFAAHDISLDIRKKIRGAFIKKLACSSPMSSIYDVNILQMVTKGVDSFEPYFSKFLPQLSLTAILPIVILITAFYNDWISGLIFLFTLPLIPFFMVLIGKRAQSENNRQWAALAHLSELFSELLAGMAVIKIYNQGKRQLEKTVWAGERFSQAVLKVLRIAFLSAFFLELIATLSIAVIAVNIGLRLLYGQADFLPVFFILLLAPEFYKPLRQTGSMFHDAMGAITNAGEIFAAIEEKNAAAGKTMINLTEAPQIKFSSVGYQYNSQRENALKKIDLNFAAGKVTAIVGRSGAGKSTVFSLLLKYISPISGKILIDGVDITTLDERAWRSNIAYVPQQAHIFNATLRENICMGKTISDEKIKNIIKLAGLQELTDVMPNGLETLVGAGARGLSCGQARRVAIARALLVESSVVMLDEPMEGLDIMTEKAVWAGIKEMVKNRTVIVIAHRLSSIENADMIYVMDSGAVSECGTDVSLRAEGGIYCKMLEAVSGGGLA</sequence>
<dbReference type="PROSITE" id="PS50893">
    <property type="entry name" value="ABC_TRANSPORTER_2"/>
    <property type="match status" value="1"/>
</dbReference>
<evidence type="ECO:0000256" key="2">
    <source>
        <dbReference type="ARBA" id="ARBA00022692"/>
    </source>
</evidence>
<evidence type="ECO:0000256" key="1">
    <source>
        <dbReference type="ARBA" id="ARBA00004651"/>
    </source>
</evidence>
<dbReference type="RefSeq" id="WP_307223277.1">
    <property type="nucleotide sequence ID" value="NZ_CP116940.1"/>
</dbReference>
<dbReference type="PANTHER" id="PTHR24221">
    <property type="entry name" value="ATP-BINDING CASSETTE SUB-FAMILY B"/>
    <property type="match status" value="1"/>
</dbReference>
<dbReference type="PROSITE" id="PS50929">
    <property type="entry name" value="ABC_TM1F"/>
    <property type="match status" value="1"/>
</dbReference>
<feature type="transmembrane region" description="Helical" evidence="7">
    <location>
        <begin position="54"/>
        <end position="80"/>
    </location>
</feature>
<dbReference type="InterPro" id="IPR003439">
    <property type="entry name" value="ABC_transporter-like_ATP-bd"/>
</dbReference>
<feature type="transmembrane region" description="Helical" evidence="7">
    <location>
        <begin position="233"/>
        <end position="257"/>
    </location>
</feature>
<evidence type="ECO:0000256" key="3">
    <source>
        <dbReference type="ARBA" id="ARBA00022741"/>
    </source>
</evidence>
<proteinExistence type="predicted"/>
<evidence type="ECO:0000256" key="6">
    <source>
        <dbReference type="ARBA" id="ARBA00023136"/>
    </source>
</evidence>
<comment type="caution">
    <text evidence="10">The sequence shown here is derived from an EMBL/GenBank/DDBJ whole genome shotgun (WGS) entry which is preliminary data.</text>
</comment>
<organism evidence="10 11">
    <name type="scientific">Pectinatus haikarae</name>
    <dbReference type="NCBI Taxonomy" id="349096"/>
    <lineage>
        <taxon>Bacteria</taxon>
        <taxon>Bacillati</taxon>
        <taxon>Bacillota</taxon>
        <taxon>Negativicutes</taxon>
        <taxon>Selenomonadales</taxon>
        <taxon>Selenomonadaceae</taxon>
        <taxon>Pectinatus</taxon>
    </lineage>
</organism>
<dbReference type="InterPro" id="IPR003593">
    <property type="entry name" value="AAA+_ATPase"/>
</dbReference>
<accession>A0ABT9Y600</accession>
<dbReference type="SUPFAM" id="SSF52540">
    <property type="entry name" value="P-loop containing nucleoside triphosphate hydrolases"/>
    <property type="match status" value="1"/>
</dbReference>
<evidence type="ECO:0000259" key="8">
    <source>
        <dbReference type="PROSITE" id="PS50893"/>
    </source>
</evidence>
<dbReference type="PANTHER" id="PTHR24221:SF590">
    <property type="entry name" value="COMPONENT LINKED WITH THE ASSEMBLY OF CYTOCHROME' TRANSPORT TRANSMEMBRANE ATP-BINDING PROTEIN ABC TRANSPORTER CYDD-RELATED"/>
    <property type="match status" value="1"/>
</dbReference>
<dbReference type="Pfam" id="PF00005">
    <property type="entry name" value="ABC_tran"/>
    <property type="match status" value="1"/>
</dbReference>
<dbReference type="CDD" id="cd18584">
    <property type="entry name" value="ABC_6TM_AarD_CydD"/>
    <property type="match status" value="1"/>
</dbReference>
<keyword evidence="11" id="KW-1185">Reference proteome</keyword>
<evidence type="ECO:0000259" key="9">
    <source>
        <dbReference type="PROSITE" id="PS50929"/>
    </source>
</evidence>
<evidence type="ECO:0000256" key="4">
    <source>
        <dbReference type="ARBA" id="ARBA00022840"/>
    </source>
</evidence>
<reference evidence="10 11" key="1">
    <citation type="submission" date="2023-07" db="EMBL/GenBank/DDBJ databases">
        <title>Genomic Encyclopedia of Type Strains, Phase IV (KMG-IV): sequencing the most valuable type-strain genomes for metagenomic binning, comparative biology and taxonomic classification.</title>
        <authorList>
            <person name="Goeker M."/>
        </authorList>
    </citation>
    <scope>NUCLEOTIDE SEQUENCE [LARGE SCALE GENOMIC DNA]</scope>
    <source>
        <strain evidence="10 11">DSM 16980</strain>
    </source>
</reference>
<keyword evidence="2 7" id="KW-0812">Transmembrane</keyword>
<evidence type="ECO:0000256" key="7">
    <source>
        <dbReference type="SAM" id="Phobius"/>
    </source>
</evidence>
<keyword evidence="5 7" id="KW-1133">Transmembrane helix</keyword>
<dbReference type="Proteomes" id="UP001239167">
    <property type="component" value="Unassembled WGS sequence"/>
</dbReference>
<protein>
    <submittedName>
        <fullName evidence="10">ATP-binding cassette subfamily C protein CydD</fullName>
    </submittedName>
</protein>
<dbReference type="SMART" id="SM00382">
    <property type="entry name" value="AAA"/>
    <property type="match status" value="1"/>
</dbReference>
<feature type="transmembrane region" description="Helical" evidence="7">
    <location>
        <begin position="157"/>
        <end position="175"/>
    </location>
</feature>
<keyword evidence="6 7" id="KW-0472">Membrane</keyword>
<dbReference type="InterPro" id="IPR014216">
    <property type="entry name" value="ABC_transptr_CydD"/>
</dbReference>
<evidence type="ECO:0000313" key="11">
    <source>
        <dbReference type="Proteomes" id="UP001239167"/>
    </source>
</evidence>
<comment type="subcellular location">
    <subcellularLocation>
        <location evidence="1">Cell membrane</location>
        <topology evidence="1">Multi-pass membrane protein</topology>
    </subcellularLocation>
</comment>
<evidence type="ECO:0000256" key="5">
    <source>
        <dbReference type="ARBA" id="ARBA00022989"/>
    </source>
</evidence>
<feature type="domain" description="ABC transporter" evidence="8">
    <location>
        <begin position="331"/>
        <end position="565"/>
    </location>
</feature>
<dbReference type="InterPro" id="IPR027417">
    <property type="entry name" value="P-loop_NTPase"/>
</dbReference>
<dbReference type="Gene3D" id="1.20.1560.10">
    <property type="entry name" value="ABC transporter type 1, transmembrane domain"/>
    <property type="match status" value="1"/>
</dbReference>
<dbReference type="EMBL" id="JAUSUE010000005">
    <property type="protein sequence ID" value="MDQ0203253.1"/>
    <property type="molecule type" value="Genomic_DNA"/>
</dbReference>
<feature type="domain" description="ABC transmembrane type-1" evidence="9">
    <location>
        <begin position="25"/>
        <end position="299"/>
    </location>
</feature>
<dbReference type="SUPFAM" id="SSF90123">
    <property type="entry name" value="ABC transporter transmembrane region"/>
    <property type="match status" value="1"/>
</dbReference>
<dbReference type="NCBIfam" id="TIGR02857">
    <property type="entry name" value="CydD"/>
    <property type="match status" value="1"/>
</dbReference>
<feature type="transmembrane region" description="Helical" evidence="7">
    <location>
        <begin position="21"/>
        <end position="42"/>
    </location>
</feature>
<name>A0ABT9Y600_9FIRM</name>
<gene>
    <name evidence="10" type="ORF">J2S01_000969</name>
</gene>
<keyword evidence="4 10" id="KW-0067">ATP-binding</keyword>
<dbReference type="InterPro" id="IPR036640">
    <property type="entry name" value="ABC1_TM_sf"/>
</dbReference>
<evidence type="ECO:0000313" key="10">
    <source>
        <dbReference type="EMBL" id="MDQ0203253.1"/>
    </source>
</evidence>
<dbReference type="GO" id="GO:0005524">
    <property type="term" value="F:ATP binding"/>
    <property type="evidence" value="ECO:0007669"/>
    <property type="project" value="UniProtKB-KW"/>
</dbReference>